<keyword evidence="5" id="KW-0206">Cytoskeleton</keyword>
<gene>
    <name evidence="9" type="ORF">ILYODFUR_031294</name>
</gene>
<keyword evidence="4" id="KW-0009">Actin-binding</keyword>
<name>A0ABV0UMC6_9TELE</name>
<evidence type="ECO:0000259" key="8">
    <source>
        <dbReference type="PROSITE" id="PS50002"/>
    </source>
</evidence>
<evidence type="ECO:0000313" key="10">
    <source>
        <dbReference type="Proteomes" id="UP001482620"/>
    </source>
</evidence>
<dbReference type="InterPro" id="IPR001452">
    <property type="entry name" value="SH3_domain"/>
</dbReference>
<evidence type="ECO:0000256" key="5">
    <source>
        <dbReference type="ARBA" id="ARBA00023212"/>
    </source>
</evidence>
<dbReference type="SUPFAM" id="SSF50044">
    <property type="entry name" value="SH3-domain"/>
    <property type="match status" value="1"/>
</dbReference>
<dbReference type="InterPro" id="IPR035717">
    <property type="entry name" value="Drebrin-like_SH3"/>
</dbReference>
<evidence type="ECO:0000256" key="1">
    <source>
        <dbReference type="ARBA" id="ARBA00004245"/>
    </source>
</evidence>
<dbReference type="SMART" id="SM00326">
    <property type="entry name" value="SH3"/>
    <property type="match status" value="1"/>
</dbReference>
<keyword evidence="10" id="KW-1185">Reference proteome</keyword>
<dbReference type="Proteomes" id="UP001482620">
    <property type="component" value="Unassembled WGS sequence"/>
</dbReference>
<reference evidence="9 10" key="1">
    <citation type="submission" date="2021-06" db="EMBL/GenBank/DDBJ databases">
        <authorList>
            <person name="Palmer J.M."/>
        </authorList>
    </citation>
    <scope>NUCLEOTIDE SEQUENCE [LARGE SCALE GENOMIC DNA]</scope>
    <source>
        <strain evidence="10">if_2019</strain>
        <tissue evidence="9">Muscle</tissue>
    </source>
</reference>
<dbReference type="PANTHER" id="PTHR10829">
    <property type="entry name" value="CORTACTIN AND DREBRIN"/>
    <property type="match status" value="1"/>
</dbReference>
<accession>A0ABV0UMC6</accession>
<protein>
    <recommendedName>
        <fullName evidence="8">SH3 domain-containing protein</fullName>
    </recommendedName>
</protein>
<evidence type="ECO:0000313" key="9">
    <source>
        <dbReference type="EMBL" id="MEQ2245757.1"/>
    </source>
</evidence>
<feature type="compositionally biased region" description="Acidic residues" evidence="7">
    <location>
        <begin position="54"/>
        <end position="66"/>
    </location>
</feature>
<dbReference type="PROSITE" id="PS50002">
    <property type="entry name" value="SH3"/>
    <property type="match status" value="1"/>
</dbReference>
<proteinExistence type="predicted"/>
<dbReference type="PANTHER" id="PTHR10829:SF12">
    <property type="entry name" value="DREBRIN-LIKE PROTEIN"/>
    <property type="match status" value="1"/>
</dbReference>
<evidence type="ECO:0000256" key="2">
    <source>
        <dbReference type="ARBA" id="ARBA00022443"/>
    </source>
</evidence>
<sequence length="166" mass="18904">MTDSISKKAFSHGRLFVSDSTSSTVNLSVGNGLNKKLTHHDLWLDDDFNEEAEWSDEFDDDADENTPVESPVQHDLYVTPDSPETTENLYENIYQEAQEYDPGNSGQLYRAKALYDYQAADDTEITFDPDDIITEIEMLDEGWWRGYGPDGHYGLFPANYVEIISD</sequence>
<dbReference type="PRINTS" id="PR00452">
    <property type="entry name" value="SH3DOMAIN"/>
</dbReference>
<comment type="subcellular location">
    <subcellularLocation>
        <location evidence="1">Cytoplasm</location>
        <location evidence="1">Cytoskeleton</location>
    </subcellularLocation>
</comment>
<dbReference type="InterPro" id="IPR036028">
    <property type="entry name" value="SH3-like_dom_sf"/>
</dbReference>
<feature type="region of interest" description="Disordered" evidence="7">
    <location>
        <begin position="54"/>
        <end position="84"/>
    </location>
</feature>
<evidence type="ECO:0000256" key="7">
    <source>
        <dbReference type="SAM" id="MobiDB-lite"/>
    </source>
</evidence>
<feature type="domain" description="SH3" evidence="8">
    <location>
        <begin position="106"/>
        <end position="166"/>
    </location>
</feature>
<evidence type="ECO:0000256" key="6">
    <source>
        <dbReference type="PROSITE-ProRule" id="PRU00192"/>
    </source>
</evidence>
<organism evidence="9 10">
    <name type="scientific">Ilyodon furcidens</name>
    <name type="common">goldbreast splitfin</name>
    <dbReference type="NCBI Taxonomy" id="33524"/>
    <lineage>
        <taxon>Eukaryota</taxon>
        <taxon>Metazoa</taxon>
        <taxon>Chordata</taxon>
        <taxon>Craniata</taxon>
        <taxon>Vertebrata</taxon>
        <taxon>Euteleostomi</taxon>
        <taxon>Actinopterygii</taxon>
        <taxon>Neopterygii</taxon>
        <taxon>Teleostei</taxon>
        <taxon>Neoteleostei</taxon>
        <taxon>Acanthomorphata</taxon>
        <taxon>Ovalentaria</taxon>
        <taxon>Atherinomorphae</taxon>
        <taxon>Cyprinodontiformes</taxon>
        <taxon>Goodeidae</taxon>
        <taxon>Ilyodon</taxon>
    </lineage>
</organism>
<keyword evidence="3" id="KW-0963">Cytoplasm</keyword>
<comment type="caution">
    <text evidence="9">The sequence shown here is derived from an EMBL/GenBank/DDBJ whole genome shotgun (WGS) entry which is preliminary data.</text>
</comment>
<dbReference type="Pfam" id="PF14604">
    <property type="entry name" value="SH3_9"/>
    <property type="match status" value="1"/>
</dbReference>
<evidence type="ECO:0000256" key="4">
    <source>
        <dbReference type="ARBA" id="ARBA00023203"/>
    </source>
</evidence>
<dbReference type="Gene3D" id="2.30.30.40">
    <property type="entry name" value="SH3 Domains"/>
    <property type="match status" value="1"/>
</dbReference>
<dbReference type="CDD" id="cd11960">
    <property type="entry name" value="SH3_Abp1_eu"/>
    <property type="match status" value="1"/>
</dbReference>
<keyword evidence="2 6" id="KW-0728">SH3 domain</keyword>
<dbReference type="EMBL" id="JAHRIQ010074338">
    <property type="protein sequence ID" value="MEQ2245757.1"/>
    <property type="molecule type" value="Genomic_DNA"/>
</dbReference>
<evidence type="ECO:0000256" key="3">
    <source>
        <dbReference type="ARBA" id="ARBA00022490"/>
    </source>
</evidence>